<keyword evidence="5" id="KW-0677">Repeat</keyword>
<keyword evidence="9" id="KW-0520">NAD</keyword>
<keyword evidence="3" id="KW-0874">Quinone</keyword>
<feature type="region of interest" description="Disordered" evidence="12">
    <location>
        <begin position="118"/>
        <end position="138"/>
    </location>
</feature>
<dbReference type="GO" id="GO:0046872">
    <property type="term" value="F:metal ion binding"/>
    <property type="evidence" value="ECO:0007669"/>
    <property type="project" value="UniProtKB-KW"/>
</dbReference>
<feature type="domain" description="4Fe-4S ferredoxin-type" evidence="13">
    <location>
        <begin position="81"/>
        <end position="110"/>
    </location>
</feature>
<dbReference type="PROSITE" id="PS51379">
    <property type="entry name" value="4FE4S_FER_2"/>
    <property type="match status" value="2"/>
</dbReference>
<proteinExistence type="predicted"/>
<dbReference type="PATRIC" id="fig|1121451.3.peg.1479"/>
<keyword evidence="6" id="KW-1278">Translocase</keyword>
<keyword evidence="8" id="KW-0411">Iron-sulfur</keyword>
<keyword evidence="4" id="KW-0479">Metal-binding</keyword>
<dbReference type="STRING" id="1121451.DESAM_21227"/>
<evidence type="ECO:0000313" key="15">
    <source>
        <dbReference type="Proteomes" id="UP000010808"/>
    </source>
</evidence>
<dbReference type="HOGENOM" id="CLU_067218_4_6_7"/>
<evidence type="ECO:0000256" key="3">
    <source>
        <dbReference type="ARBA" id="ARBA00022719"/>
    </source>
</evidence>
<dbReference type="Pfam" id="PF12838">
    <property type="entry name" value="Fer4_7"/>
    <property type="match status" value="1"/>
</dbReference>
<evidence type="ECO:0000256" key="6">
    <source>
        <dbReference type="ARBA" id="ARBA00022967"/>
    </source>
</evidence>
<dbReference type="GO" id="GO:0016651">
    <property type="term" value="F:oxidoreductase activity, acting on NAD(P)H"/>
    <property type="evidence" value="ECO:0007669"/>
    <property type="project" value="InterPro"/>
</dbReference>
<dbReference type="SUPFAM" id="SSF54862">
    <property type="entry name" value="4Fe-4S ferredoxins"/>
    <property type="match status" value="1"/>
</dbReference>
<evidence type="ECO:0000313" key="14">
    <source>
        <dbReference type="EMBL" id="CCO23508.1"/>
    </source>
</evidence>
<evidence type="ECO:0000256" key="1">
    <source>
        <dbReference type="ARBA" id="ARBA00022475"/>
    </source>
</evidence>
<feature type="compositionally biased region" description="Basic residues" evidence="12">
    <location>
        <begin position="128"/>
        <end position="138"/>
    </location>
</feature>
<evidence type="ECO:0000256" key="12">
    <source>
        <dbReference type="SAM" id="MobiDB-lite"/>
    </source>
</evidence>
<evidence type="ECO:0000256" key="11">
    <source>
        <dbReference type="ARBA" id="ARBA00023136"/>
    </source>
</evidence>
<dbReference type="InterPro" id="IPR017900">
    <property type="entry name" value="4Fe4S_Fe_S_CS"/>
</dbReference>
<dbReference type="PANTHER" id="PTHR10849:SF24">
    <property type="entry name" value="NADH-QUINONE OXIDOREDUCTASE SUBUNIT I 2"/>
    <property type="match status" value="1"/>
</dbReference>
<accession>L0R9Q3</accession>
<dbReference type="AlphaFoldDB" id="L0R9Q3"/>
<keyword evidence="2" id="KW-0004">4Fe-4S</keyword>
<dbReference type="eggNOG" id="COG1143">
    <property type="taxonomic scope" value="Bacteria"/>
</dbReference>
<reference evidence="14 15" key="1">
    <citation type="submission" date="2012-10" db="EMBL/GenBank/DDBJ databases">
        <authorList>
            <person name="Genoscope - CEA"/>
        </authorList>
    </citation>
    <scope>NUCLEOTIDE SEQUENCE [LARGE SCALE GENOMIC DNA]</scope>
    <source>
        <strain evidence="15">AM13 / DSM 14728</strain>
    </source>
</reference>
<dbReference type="GO" id="GO:0048038">
    <property type="term" value="F:quinone binding"/>
    <property type="evidence" value="ECO:0007669"/>
    <property type="project" value="UniProtKB-KW"/>
</dbReference>
<gene>
    <name evidence="14" type="ORF">DESAM_21227</name>
</gene>
<sequence>MHQLHGTLGGRDMLFMTPTVLKNLFSKSSTRMYPVEVREPYERYRGELFNNIDECIFCKKCEIKCPSQCITVTKDKDSGTGTWICDPFACVYCSICVDECPTQSLYMKPVHRAPSAQRDMIEQVGKLKPPKKKKAAKK</sequence>
<organism evidence="14 15">
    <name type="scientific">Maridesulfovibrio hydrothermalis AM13 = DSM 14728</name>
    <dbReference type="NCBI Taxonomy" id="1121451"/>
    <lineage>
        <taxon>Bacteria</taxon>
        <taxon>Pseudomonadati</taxon>
        <taxon>Thermodesulfobacteriota</taxon>
        <taxon>Desulfovibrionia</taxon>
        <taxon>Desulfovibrionales</taxon>
        <taxon>Desulfovibrionaceae</taxon>
        <taxon>Maridesulfovibrio</taxon>
    </lineage>
</organism>
<evidence type="ECO:0000259" key="13">
    <source>
        <dbReference type="PROSITE" id="PS51379"/>
    </source>
</evidence>
<dbReference type="PANTHER" id="PTHR10849">
    <property type="entry name" value="NADH DEHYDROGENASE UBIQUINONE IRON-SULFUR PROTEIN 8, MITOCHONDRIAL"/>
    <property type="match status" value="1"/>
</dbReference>
<keyword evidence="1" id="KW-1003">Cell membrane</keyword>
<evidence type="ECO:0000256" key="2">
    <source>
        <dbReference type="ARBA" id="ARBA00022485"/>
    </source>
</evidence>
<feature type="domain" description="4Fe-4S ferredoxin-type" evidence="13">
    <location>
        <begin position="46"/>
        <end position="75"/>
    </location>
</feature>
<dbReference type="EMBL" id="FO203522">
    <property type="protein sequence ID" value="CCO23508.1"/>
    <property type="molecule type" value="Genomic_DNA"/>
</dbReference>
<dbReference type="InterPro" id="IPR017896">
    <property type="entry name" value="4Fe4S_Fe-S-bd"/>
</dbReference>
<evidence type="ECO:0000256" key="4">
    <source>
        <dbReference type="ARBA" id="ARBA00022723"/>
    </source>
</evidence>
<dbReference type="InterPro" id="IPR010226">
    <property type="entry name" value="NADH_quinone_OxRdtase_chainI"/>
</dbReference>
<dbReference type="GO" id="GO:0016020">
    <property type="term" value="C:membrane"/>
    <property type="evidence" value="ECO:0007669"/>
    <property type="project" value="InterPro"/>
</dbReference>
<keyword evidence="7" id="KW-0408">Iron</keyword>
<dbReference type="GO" id="GO:0051539">
    <property type="term" value="F:4 iron, 4 sulfur cluster binding"/>
    <property type="evidence" value="ECO:0007669"/>
    <property type="project" value="UniProtKB-KW"/>
</dbReference>
<dbReference type="PROSITE" id="PS00198">
    <property type="entry name" value="4FE4S_FER_1"/>
    <property type="match status" value="2"/>
</dbReference>
<evidence type="ECO:0000256" key="7">
    <source>
        <dbReference type="ARBA" id="ARBA00023004"/>
    </source>
</evidence>
<evidence type="ECO:0000256" key="10">
    <source>
        <dbReference type="ARBA" id="ARBA00023075"/>
    </source>
</evidence>
<protein>
    <submittedName>
        <fullName evidence="14">4Fe-4S ferredoxin iron-sulfur binding domain protein</fullName>
    </submittedName>
</protein>
<name>L0R9Q3_9BACT</name>
<evidence type="ECO:0000256" key="9">
    <source>
        <dbReference type="ARBA" id="ARBA00023027"/>
    </source>
</evidence>
<dbReference type="Gene3D" id="3.30.70.3270">
    <property type="match status" value="1"/>
</dbReference>
<dbReference type="Proteomes" id="UP000010808">
    <property type="component" value="Chromosome"/>
</dbReference>
<keyword evidence="10" id="KW-0830">Ubiquinone</keyword>
<evidence type="ECO:0000256" key="8">
    <source>
        <dbReference type="ARBA" id="ARBA00023014"/>
    </source>
</evidence>
<dbReference type="KEGG" id="dhy:DESAM_21227"/>
<keyword evidence="15" id="KW-1185">Reference proteome</keyword>
<evidence type="ECO:0000256" key="5">
    <source>
        <dbReference type="ARBA" id="ARBA00022737"/>
    </source>
</evidence>
<keyword evidence="11" id="KW-0472">Membrane</keyword>